<proteinExistence type="predicted"/>
<organism evidence="3 4">
    <name type="scientific">Streptomonospora mangrovi</name>
    <dbReference type="NCBI Taxonomy" id="2883123"/>
    <lineage>
        <taxon>Bacteria</taxon>
        <taxon>Bacillati</taxon>
        <taxon>Actinomycetota</taxon>
        <taxon>Actinomycetes</taxon>
        <taxon>Streptosporangiales</taxon>
        <taxon>Nocardiopsidaceae</taxon>
        <taxon>Streptomonospora</taxon>
    </lineage>
</organism>
<feature type="transmembrane region" description="Helical" evidence="2">
    <location>
        <begin position="85"/>
        <end position="105"/>
    </location>
</feature>
<protein>
    <submittedName>
        <fullName evidence="3">Uncharacterized protein</fullName>
    </submittedName>
</protein>
<feature type="compositionally biased region" description="Polar residues" evidence="1">
    <location>
        <begin position="1"/>
        <end position="10"/>
    </location>
</feature>
<feature type="region of interest" description="Disordered" evidence="1">
    <location>
        <begin position="1"/>
        <end position="35"/>
    </location>
</feature>
<dbReference type="AlphaFoldDB" id="A0A9X3NQH8"/>
<evidence type="ECO:0000313" key="3">
    <source>
        <dbReference type="EMBL" id="MDA0568039.1"/>
    </source>
</evidence>
<evidence type="ECO:0000256" key="1">
    <source>
        <dbReference type="SAM" id="MobiDB-lite"/>
    </source>
</evidence>
<feature type="transmembrane region" description="Helical" evidence="2">
    <location>
        <begin position="253"/>
        <end position="277"/>
    </location>
</feature>
<accession>A0A9X3NQH8</accession>
<reference evidence="3" key="1">
    <citation type="submission" date="2021-10" db="EMBL/GenBank/DDBJ databases">
        <title>Streptomonospora sp. nov., isolated from mangrove soil.</title>
        <authorList>
            <person name="Chen X."/>
            <person name="Ge X."/>
            <person name="Liu W."/>
        </authorList>
    </citation>
    <scope>NUCLEOTIDE SEQUENCE</scope>
    <source>
        <strain evidence="3">S1-112</strain>
    </source>
</reference>
<feature type="transmembrane region" description="Helical" evidence="2">
    <location>
        <begin position="50"/>
        <end position="70"/>
    </location>
</feature>
<feature type="transmembrane region" description="Helical" evidence="2">
    <location>
        <begin position="323"/>
        <end position="345"/>
    </location>
</feature>
<dbReference type="Proteomes" id="UP001140076">
    <property type="component" value="Unassembled WGS sequence"/>
</dbReference>
<keyword evidence="2" id="KW-0472">Membrane</keyword>
<feature type="transmembrane region" description="Helical" evidence="2">
    <location>
        <begin position="289"/>
        <end position="311"/>
    </location>
</feature>
<sequence length="352" mass="36194">MNTPTRTPSDSPHPDGGAEPSAPAPGSAERRRPPRGGAFWRTLRDGHAPLAWFAVAMAVLALWCAVGVLVDGRVVEGEPTWAKPFKFAVSFGLYAGTIAWMLAHVGRFRRTLWWLGTALVALFLIPEIAVITLQAARGVPSHFNVSGSLEGTLYGIMGGAAYAGWLLTLALGVLLVLQRRADTAMTWAVGLGLLVSLAGMSTGYLMTAPTPEQVQAMESGAEVAMVGSHGVGGSAAGSMPVTGWETRQGDLRVAHFVGLHALQVLPLVAAGLLAAAGRFPRLRSAGVRARLVVVAGLGYGGLGGLLLWQALRGQAPLAPDAATLLAAGALAAAVAAATAGVLAWAPRAAARS</sequence>
<feature type="compositionally biased region" description="Low complexity" evidence="1">
    <location>
        <begin position="17"/>
        <end position="27"/>
    </location>
</feature>
<feature type="transmembrane region" description="Helical" evidence="2">
    <location>
        <begin position="112"/>
        <end position="133"/>
    </location>
</feature>
<evidence type="ECO:0000256" key="2">
    <source>
        <dbReference type="SAM" id="Phobius"/>
    </source>
</evidence>
<keyword evidence="2" id="KW-1133">Transmembrane helix</keyword>
<feature type="transmembrane region" description="Helical" evidence="2">
    <location>
        <begin position="153"/>
        <end position="177"/>
    </location>
</feature>
<keyword evidence="2" id="KW-0812">Transmembrane</keyword>
<feature type="transmembrane region" description="Helical" evidence="2">
    <location>
        <begin position="184"/>
        <end position="206"/>
    </location>
</feature>
<evidence type="ECO:0000313" key="4">
    <source>
        <dbReference type="Proteomes" id="UP001140076"/>
    </source>
</evidence>
<keyword evidence="4" id="KW-1185">Reference proteome</keyword>
<name>A0A9X3NQH8_9ACTN</name>
<dbReference type="EMBL" id="JAJAQC010000103">
    <property type="protein sequence ID" value="MDA0568039.1"/>
    <property type="molecule type" value="Genomic_DNA"/>
</dbReference>
<comment type="caution">
    <text evidence="3">The sequence shown here is derived from an EMBL/GenBank/DDBJ whole genome shotgun (WGS) entry which is preliminary data.</text>
</comment>
<gene>
    <name evidence="3" type="ORF">LG943_27510</name>
</gene>